<dbReference type="InterPro" id="IPR024253">
    <property type="entry name" value="Phosducin_thioredoxin-like_dom"/>
</dbReference>
<accession>A0A151ZK11</accession>
<dbReference type="OMA" id="FCEIRAN"/>
<dbReference type="PANTHER" id="PTHR45809:SF3">
    <property type="entry name" value="VIRAL IAP-ASSOCIATED FACTOR HOMOLOG"/>
    <property type="match status" value="1"/>
</dbReference>
<dbReference type="InParanoid" id="A0A151ZK11"/>
<sequence>MSGKTEWDDLQIKLGNMKAPPKQLTEDELFDLIQEAAQYSAQQEKKEKLENASLEDLKEMEDDEDEKVLEELRKKRIAQMKLDKERNKFGELYHISEPEYKSQVTETKDVHVVVHLFKNGIPQCQLLNQHLDLLAKKFKATKFVKIRSEEAIHNYPDRNLPTILVYKNGDIVGQLITLQLTGGDSTTAKDIEWHLSKMGVVDTDLTENPKITQQTKKAKSTSARSFSNARVDSDDDYSDEDSD</sequence>
<feature type="region of interest" description="Disordered" evidence="2">
    <location>
        <begin position="206"/>
        <end position="243"/>
    </location>
</feature>
<dbReference type="Proteomes" id="UP000076078">
    <property type="component" value="Unassembled WGS sequence"/>
</dbReference>
<proteinExistence type="inferred from homology"/>
<comment type="similarity">
    <text evidence="1">Belongs to the phosducin family.</text>
</comment>
<feature type="region of interest" description="Disordered" evidence="2">
    <location>
        <begin position="41"/>
        <end position="62"/>
    </location>
</feature>
<evidence type="ECO:0000256" key="2">
    <source>
        <dbReference type="SAM" id="MobiDB-lite"/>
    </source>
</evidence>
<dbReference type="GO" id="GO:0005737">
    <property type="term" value="C:cytoplasm"/>
    <property type="evidence" value="ECO:0007669"/>
    <property type="project" value="TreeGrafter"/>
</dbReference>
<evidence type="ECO:0000313" key="4">
    <source>
        <dbReference type="EMBL" id="KYQ94267.1"/>
    </source>
</evidence>
<dbReference type="FunCoup" id="A0A151ZK11">
    <property type="interactions" value="248"/>
</dbReference>
<dbReference type="STRING" id="361077.A0A151ZK11"/>
<reference evidence="4 5" key="1">
    <citation type="submission" date="2015-12" db="EMBL/GenBank/DDBJ databases">
        <title>Dictyostelia acquired genes for synthesis and detection of signals that induce cell-type specialization by lateral gene transfer from prokaryotes.</title>
        <authorList>
            <person name="Gloeckner G."/>
            <person name="Schaap P."/>
        </authorList>
    </citation>
    <scope>NUCLEOTIDE SEQUENCE [LARGE SCALE GENOMIC DNA]</scope>
    <source>
        <strain evidence="4 5">TK</strain>
    </source>
</reference>
<feature type="domain" description="Phosducin" evidence="3">
    <location>
        <begin position="33"/>
        <end position="202"/>
    </location>
</feature>
<dbReference type="OrthoDB" id="45518at2759"/>
<feature type="compositionally biased region" description="Polar residues" evidence="2">
    <location>
        <begin position="209"/>
        <end position="230"/>
    </location>
</feature>
<evidence type="ECO:0000259" key="3">
    <source>
        <dbReference type="Pfam" id="PF02114"/>
    </source>
</evidence>
<dbReference type="Pfam" id="PF02114">
    <property type="entry name" value="Phosducin"/>
    <property type="match status" value="1"/>
</dbReference>
<dbReference type="PANTHER" id="PTHR45809">
    <property type="entry name" value="VIRAL IAP-ASSOCIATED FACTOR HOMOLOG"/>
    <property type="match status" value="1"/>
</dbReference>
<dbReference type="InterPro" id="IPR036249">
    <property type="entry name" value="Thioredoxin-like_sf"/>
</dbReference>
<dbReference type="InterPro" id="IPR051498">
    <property type="entry name" value="Phosducin-like_chap/apop_reg"/>
</dbReference>
<gene>
    <name evidence="4" type="ORF">DLAC_04567</name>
</gene>
<dbReference type="CDD" id="cd02988">
    <property type="entry name" value="Phd_like_VIAF"/>
    <property type="match status" value="1"/>
</dbReference>
<evidence type="ECO:0000313" key="5">
    <source>
        <dbReference type="Proteomes" id="UP000076078"/>
    </source>
</evidence>
<dbReference type="Gene3D" id="3.40.30.10">
    <property type="entry name" value="Glutaredoxin"/>
    <property type="match status" value="1"/>
</dbReference>
<dbReference type="EMBL" id="LODT01000022">
    <property type="protein sequence ID" value="KYQ94267.1"/>
    <property type="molecule type" value="Genomic_DNA"/>
</dbReference>
<organism evidence="4 5">
    <name type="scientific">Tieghemostelium lacteum</name>
    <name type="common">Slime mold</name>
    <name type="synonym">Dictyostelium lacteum</name>
    <dbReference type="NCBI Taxonomy" id="361077"/>
    <lineage>
        <taxon>Eukaryota</taxon>
        <taxon>Amoebozoa</taxon>
        <taxon>Evosea</taxon>
        <taxon>Eumycetozoa</taxon>
        <taxon>Dictyostelia</taxon>
        <taxon>Dictyosteliales</taxon>
        <taxon>Raperosteliaceae</taxon>
        <taxon>Tieghemostelium</taxon>
    </lineage>
</organism>
<dbReference type="SUPFAM" id="SSF52833">
    <property type="entry name" value="Thioredoxin-like"/>
    <property type="match status" value="1"/>
</dbReference>
<dbReference type="GO" id="GO:0006457">
    <property type="term" value="P:protein folding"/>
    <property type="evidence" value="ECO:0007669"/>
    <property type="project" value="TreeGrafter"/>
</dbReference>
<protein>
    <submittedName>
        <fullName evidence="4">Phosducin-like protein</fullName>
    </submittedName>
</protein>
<keyword evidence="5" id="KW-1185">Reference proteome</keyword>
<evidence type="ECO:0000256" key="1">
    <source>
        <dbReference type="ARBA" id="ARBA00009686"/>
    </source>
</evidence>
<comment type="caution">
    <text evidence="4">The sequence shown here is derived from an EMBL/GenBank/DDBJ whole genome shotgun (WGS) entry which is preliminary data.</text>
</comment>
<dbReference type="AlphaFoldDB" id="A0A151ZK11"/>
<name>A0A151ZK11_TIELA</name>
<feature type="compositionally biased region" description="Acidic residues" evidence="2">
    <location>
        <begin position="233"/>
        <end position="243"/>
    </location>
</feature>